<name>A0ABS2SI26_9MICO</name>
<evidence type="ECO:0000256" key="1">
    <source>
        <dbReference type="SAM" id="Phobius"/>
    </source>
</evidence>
<proteinExistence type="predicted"/>
<evidence type="ECO:0000313" key="4">
    <source>
        <dbReference type="Proteomes" id="UP000809290"/>
    </source>
</evidence>
<keyword evidence="1" id="KW-0812">Transmembrane</keyword>
<feature type="transmembrane region" description="Helical" evidence="1">
    <location>
        <begin position="142"/>
        <end position="168"/>
    </location>
</feature>
<keyword evidence="1" id="KW-0472">Membrane</keyword>
<feature type="transmembrane region" description="Helical" evidence="1">
    <location>
        <begin position="35"/>
        <end position="53"/>
    </location>
</feature>
<dbReference type="EMBL" id="JAFBCP010000001">
    <property type="protein sequence ID" value="MBM7815901.1"/>
    <property type="molecule type" value="Genomic_DNA"/>
</dbReference>
<dbReference type="Pfam" id="PF07158">
    <property type="entry name" value="MatC_N"/>
    <property type="match status" value="1"/>
</dbReference>
<dbReference type="Proteomes" id="UP000809290">
    <property type="component" value="Unassembled WGS sequence"/>
</dbReference>
<protein>
    <submittedName>
        <fullName evidence="3">Di/tricarboxylate transporter</fullName>
    </submittedName>
</protein>
<sequence>MDQKKEETMAFQITALAIFAGVFAICSIRKVHIGIFMFPIACGVGMWLAHLPLDDVVAGFPLDILVLLVGVTYFFAIAQVNGTIEGLINIVISKVGSHPAALPVAFFCIAAVVSSMGSPLASLVLAPIALPMAKRFAIDPMLMAVALGCGGASGSFAPTSLFGIVTYGTAKQADIPISPFAPLLVSLGMNLVLFIGAYFVFGGRTLISGSRSSDMRASVGSMEVQQSPTSGPLTTASAEKVKLTGMQWLTCACILILGLGVIALTVSRLGANLGVLAFAFGAFLTFIDPDSGKAAIPKIDWSTVLLVGGIITFVEVLQTMGAVDLLGDGASKIGSTILAAFIICFIGGLVSAFASTTGILAALVPLALPLVATGEVSGWALICSLAVCSSIVDLSPFSTVGATFVAMTEESQKERVTRLLIRWGLTMVIVGPVVLVGLLVLPASLLS</sequence>
<evidence type="ECO:0000259" key="2">
    <source>
        <dbReference type="Pfam" id="PF07158"/>
    </source>
</evidence>
<organism evidence="3 4">
    <name type="scientific">Brevibacterium paucivorans</name>
    <dbReference type="NCBI Taxonomy" id="170994"/>
    <lineage>
        <taxon>Bacteria</taxon>
        <taxon>Bacillati</taxon>
        <taxon>Actinomycetota</taxon>
        <taxon>Actinomycetes</taxon>
        <taxon>Micrococcales</taxon>
        <taxon>Brevibacteriaceae</taxon>
        <taxon>Brevibacterium</taxon>
    </lineage>
</organism>
<feature type="transmembrane region" description="Helical" evidence="1">
    <location>
        <begin position="269"/>
        <end position="287"/>
    </location>
</feature>
<keyword evidence="1" id="KW-1133">Transmembrane helix</keyword>
<feature type="transmembrane region" description="Helical" evidence="1">
    <location>
        <begin position="65"/>
        <end position="92"/>
    </location>
</feature>
<feature type="transmembrane region" description="Helical" evidence="1">
    <location>
        <begin position="245"/>
        <end position="264"/>
    </location>
</feature>
<keyword evidence="4" id="KW-1185">Reference proteome</keyword>
<reference evidence="3 4" key="1">
    <citation type="submission" date="2021-01" db="EMBL/GenBank/DDBJ databases">
        <title>Sequencing the genomes of 1000 actinobacteria strains.</title>
        <authorList>
            <person name="Klenk H.-P."/>
        </authorList>
    </citation>
    <scope>NUCLEOTIDE SEQUENCE [LARGE SCALE GENOMIC DNA]</scope>
    <source>
        <strain evidence="3 4">DSM 13657</strain>
    </source>
</reference>
<evidence type="ECO:0000313" key="3">
    <source>
        <dbReference type="EMBL" id="MBM7815901.1"/>
    </source>
</evidence>
<dbReference type="InterPro" id="IPR009827">
    <property type="entry name" value="MatC_N"/>
</dbReference>
<feature type="transmembrane region" description="Helical" evidence="1">
    <location>
        <begin position="12"/>
        <end position="28"/>
    </location>
</feature>
<feature type="transmembrane region" description="Helical" evidence="1">
    <location>
        <begin position="338"/>
        <end position="367"/>
    </location>
</feature>
<feature type="transmembrane region" description="Helical" evidence="1">
    <location>
        <begin position="379"/>
        <end position="407"/>
    </location>
</feature>
<gene>
    <name evidence="3" type="ORF">JOE56_000595</name>
</gene>
<accession>A0ABS2SI26</accession>
<feature type="domain" description="Dicarboxylate carrier MatC N-terminal" evidence="2">
    <location>
        <begin position="9"/>
        <end position="154"/>
    </location>
</feature>
<feature type="transmembrane region" description="Helical" evidence="1">
    <location>
        <begin position="419"/>
        <end position="441"/>
    </location>
</feature>
<feature type="transmembrane region" description="Helical" evidence="1">
    <location>
        <begin position="299"/>
        <end position="317"/>
    </location>
</feature>
<feature type="transmembrane region" description="Helical" evidence="1">
    <location>
        <begin position="180"/>
        <end position="201"/>
    </location>
</feature>
<dbReference type="RefSeq" id="WP_239530352.1">
    <property type="nucleotide sequence ID" value="NZ_JAFBCP010000001.1"/>
</dbReference>
<comment type="caution">
    <text evidence="3">The sequence shown here is derived from an EMBL/GenBank/DDBJ whole genome shotgun (WGS) entry which is preliminary data.</text>
</comment>